<keyword evidence="4" id="KW-0472">Membrane</keyword>
<protein>
    <submittedName>
        <fullName evidence="5">Uncharacterized protein</fullName>
    </submittedName>
</protein>
<sequence>MEYENRIRQYSTPDKVFRYFATLQVAHPNGDSHEVYMTPDDFLRSMTPGIKQPDGNQTPIHLGAASLGLDQYKRYDPK</sequence>
<dbReference type="EMBL" id="CAJPIN010009640">
    <property type="protein sequence ID" value="CAG2059464.1"/>
    <property type="molecule type" value="Genomic_DNA"/>
</dbReference>
<feature type="non-terminal residue" evidence="5">
    <location>
        <position position="78"/>
    </location>
</feature>
<dbReference type="Proteomes" id="UP001153148">
    <property type="component" value="Unassembled WGS sequence"/>
</dbReference>
<evidence type="ECO:0000256" key="4">
    <source>
        <dbReference type="ARBA" id="ARBA00023136"/>
    </source>
</evidence>
<organism evidence="5 6">
    <name type="scientific">Timema podura</name>
    <name type="common">Walking stick</name>
    <dbReference type="NCBI Taxonomy" id="61482"/>
    <lineage>
        <taxon>Eukaryota</taxon>
        <taxon>Metazoa</taxon>
        <taxon>Ecdysozoa</taxon>
        <taxon>Arthropoda</taxon>
        <taxon>Hexapoda</taxon>
        <taxon>Insecta</taxon>
        <taxon>Pterygota</taxon>
        <taxon>Neoptera</taxon>
        <taxon>Polyneoptera</taxon>
        <taxon>Phasmatodea</taxon>
        <taxon>Timematodea</taxon>
        <taxon>Timematoidea</taxon>
        <taxon>Timematidae</taxon>
        <taxon>Timema</taxon>
    </lineage>
</organism>
<dbReference type="PANTHER" id="PTHR12294">
    <property type="entry name" value="EF HAND DOMAIN FAMILY A1,A2-RELATED"/>
    <property type="match status" value="1"/>
</dbReference>
<evidence type="ECO:0000256" key="3">
    <source>
        <dbReference type="ARBA" id="ARBA00022737"/>
    </source>
</evidence>
<dbReference type="PANTHER" id="PTHR12294:SF1">
    <property type="entry name" value="CALCIUM UPTAKE PROTEIN 1, MITOCHONDRIAL"/>
    <property type="match status" value="1"/>
</dbReference>
<keyword evidence="6" id="KW-1185">Reference proteome</keyword>
<evidence type="ECO:0000256" key="2">
    <source>
        <dbReference type="ARBA" id="ARBA00022723"/>
    </source>
</evidence>
<name>A0ABN7P1U5_TIMPD</name>
<comment type="subcellular location">
    <subcellularLocation>
        <location evidence="1">Mitochondrion inner membrane</location>
    </subcellularLocation>
</comment>
<comment type="caution">
    <text evidence="5">The sequence shown here is derived from an EMBL/GenBank/DDBJ whole genome shotgun (WGS) entry which is preliminary data.</text>
</comment>
<proteinExistence type="predicted"/>
<evidence type="ECO:0000313" key="6">
    <source>
        <dbReference type="Proteomes" id="UP001153148"/>
    </source>
</evidence>
<evidence type="ECO:0000256" key="1">
    <source>
        <dbReference type="ARBA" id="ARBA00004273"/>
    </source>
</evidence>
<reference evidence="5" key="1">
    <citation type="submission" date="2021-03" db="EMBL/GenBank/DDBJ databases">
        <authorList>
            <person name="Tran Van P."/>
        </authorList>
    </citation>
    <scope>NUCLEOTIDE SEQUENCE</scope>
</reference>
<dbReference type="InterPro" id="IPR039800">
    <property type="entry name" value="MICU1/2/3"/>
</dbReference>
<keyword evidence="2" id="KW-0479">Metal-binding</keyword>
<keyword evidence="3" id="KW-0677">Repeat</keyword>
<gene>
    <name evidence="5" type="ORF">TPAB3V08_LOCUS6427</name>
</gene>
<evidence type="ECO:0000313" key="5">
    <source>
        <dbReference type="EMBL" id="CAG2059464.1"/>
    </source>
</evidence>
<accession>A0ABN7P1U5</accession>